<evidence type="ECO:0000313" key="3">
    <source>
        <dbReference type="Proteomes" id="UP000215127"/>
    </source>
</evidence>
<organism evidence="2 3">
    <name type="scientific">Zymoseptoria tritici (strain ST99CH_3D7)</name>
    <dbReference type="NCBI Taxonomy" id="1276538"/>
    <lineage>
        <taxon>Eukaryota</taxon>
        <taxon>Fungi</taxon>
        <taxon>Dikarya</taxon>
        <taxon>Ascomycota</taxon>
        <taxon>Pezizomycotina</taxon>
        <taxon>Dothideomycetes</taxon>
        <taxon>Dothideomycetidae</taxon>
        <taxon>Mycosphaerellales</taxon>
        <taxon>Mycosphaerellaceae</taxon>
        <taxon>Zymoseptoria</taxon>
    </lineage>
</organism>
<feature type="region of interest" description="Disordered" evidence="1">
    <location>
        <begin position="1"/>
        <end position="262"/>
    </location>
</feature>
<proteinExistence type="predicted"/>
<feature type="compositionally biased region" description="Acidic residues" evidence="1">
    <location>
        <begin position="487"/>
        <end position="514"/>
    </location>
</feature>
<feature type="compositionally biased region" description="Basic and acidic residues" evidence="1">
    <location>
        <begin position="642"/>
        <end position="653"/>
    </location>
</feature>
<dbReference type="AlphaFoldDB" id="A0A1X7REJ5"/>
<evidence type="ECO:0000313" key="2">
    <source>
        <dbReference type="EMBL" id="SMQ45854.1"/>
    </source>
</evidence>
<evidence type="ECO:0000256" key="1">
    <source>
        <dbReference type="SAM" id="MobiDB-lite"/>
    </source>
</evidence>
<feature type="compositionally biased region" description="Basic and acidic residues" evidence="1">
    <location>
        <begin position="211"/>
        <end position="221"/>
    </location>
</feature>
<dbReference type="Proteomes" id="UP000215127">
    <property type="component" value="Chromosome 1"/>
</dbReference>
<gene>
    <name evidence="2" type="ORF">ZT3D7_G999</name>
</gene>
<keyword evidence="3" id="KW-1185">Reference proteome</keyword>
<feature type="compositionally biased region" description="Low complexity" evidence="1">
    <location>
        <begin position="253"/>
        <end position="262"/>
    </location>
</feature>
<accession>A0A1X7REJ5</accession>
<feature type="compositionally biased region" description="Basic and acidic residues" evidence="1">
    <location>
        <begin position="179"/>
        <end position="203"/>
    </location>
</feature>
<feature type="region of interest" description="Disordered" evidence="1">
    <location>
        <begin position="379"/>
        <end position="417"/>
    </location>
</feature>
<feature type="compositionally biased region" description="Low complexity" evidence="1">
    <location>
        <begin position="30"/>
        <end position="47"/>
    </location>
</feature>
<sequence>MSSDRPASRPLKPTLASNRGARTPLTPRVAGSTTTAPSSKPTAPRAPNGGPVVSPRARPQQDTPAKAAVGYASLNITPRSSARKSRGESSSNSPAQDESPSEFRPKTVNLSPADALYGRGNGGSGLGVGVSGMAQNRVPAARPKSLLGNNKPRTDSSSTSVRSPGHADLASSPPAQDSIESRFFHASDAHRQEVPARKPELKRAPTFVYADGKEDKSRLKGEPSSPTTAAFPTEKRPTVAWIKPESQLHNARSPTVSSPALSAAASVSSFFPTMAPQPREMRSPSPSKENIHLSYRKGASQVIGTRPSPGQMPSFTEESPPRTEEMRRPSLAEVRHRTSTSMSSIDTGDSPPWHKRSNMALVNTLPLASPSTQDAVQFSLSPRIGSPPEGRPSIDTSLSSIGDTSGPLSPTKQISELAADARRERKVLDLEISNSSLLAINASLEREVRRQKTELKRFRRLSRAGRFSLAASQKSARSSTGGLSTLGEEEDEGDEDVEEDLFSLEDESDSEDDASLGSGSADARQQDRLAKDEQRLRVDLERHKELLVQSQSMNQSIKRCMYATEDMIREGNRALVYHVRVSDIKLGGRILTDHDEDDEIEVDVEDNLTDADDEMASAKGLLDVWKGLGRPKAAFEGSENGSGDRDSGIEVSEKLLNNASRTEDSSRPPESNMSRLPLTSRLTREPTSLDRRQHVP</sequence>
<feature type="region of interest" description="Disordered" evidence="1">
    <location>
        <begin position="634"/>
        <end position="696"/>
    </location>
</feature>
<name>A0A1X7REJ5_ZYMT9</name>
<dbReference type="PANTHER" id="PTHR38701">
    <property type="entry name" value="CHROMOSOME 8, WHOLE GENOME SHOTGUN SEQUENCE"/>
    <property type="match status" value="1"/>
</dbReference>
<dbReference type="PANTHER" id="PTHR38701:SF1">
    <property type="entry name" value="UP-REGULATED DURING SEPTATION PROTEIN 1 DOMAIN-CONTAINING PROTEIN"/>
    <property type="match status" value="1"/>
</dbReference>
<feature type="compositionally biased region" description="Basic and acidic residues" evidence="1">
    <location>
        <begin position="682"/>
        <end position="696"/>
    </location>
</feature>
<dbReference type="STRING" id="1276538.A0A1X7REJ5"/>
<feature type="region of interest" description="Disordered" evidence="1">
    <location>
        <begin position="296"/>
        <end position="356"/>
    </location>
</feature>
<dbReference type="EMBL" id="LT853692">
    <property type="protein sequence ID" value="SMQ45854.1"/>
    <property type="molecule type" value="Genomic_DNA"/>
</dbReference>
<feature type="compositionally biased region" description="Basic and acidic residues" evidence="1">
    <location>
        <begin position="319"/>
        <end position="336"/>
    </location>
</feature>
<feature type="compositionally biased region" description="Gly residues" evidence="1">
    <location>
        <begin position="119"/>
        <end position="130"/>
    </location>
</feature>
<feature type="region of interest" description="Disordered" evidence="1">
    <location>
        <begin position="469"/>
        <end position="532"/>
    </location>
</feature>
<reference evidence="2 3" key="1">
    <citation type="submission" date="2016-06" db="EMBL/GenBank/DDBJ databases">
        <authorList>
            <person name="Kjaerup R.B."/>
            <person name="Dalgaard T.S."/>
            <person name="Juul-Madsen H.R."/>
        </authorList>
    </citation>
    <scope>NUCLEOTIDE SEQUENCE [LARGE SCALE GENOMIC DNA]</scope>
</reference>
<feature type="compositionally biased region" description="Polar residues" evidence="1">
    <location>
        <begin position="394"/>
        <end position="414"/>
    </location>
</feature>
<protein>
    <submittedName>
        <fullName evidence="2">Uncharacterized protein</fullName>
    </submittedName>
</protein>